<dbReference type="Proteomes" id="UP000053097">
    <property type="component" value="Unassembled WGS sequence"/>
</dbReference>
<name>A0A026VXF6_OOCBI</name>
<reference evidence="1 2" key="1">
    <citation type="journal article" date="2014" name="Curr. Biol.">
        <title>The genome of the clonal raider ant Cerapachys biroi.</title>
        <authorList>
            <person name="Oxley P.R."/>
            <person name="Ji L."/>
            <person name="Fetter-Pruneda I."/>
            <person name="McKenzie S.K."/>
            <person name="Li C."/>
            <person name="Hu H."/>
            <person name="Zhang G."/>
            <person name="Kronauer D.J."/>
        </authorList>
    </citation>
    <scope>NUCLEOTIDE SEQUENCE [LARGE SCALE GENOMIC DNA]</scope>
</reference>
<protein>
    <submittedName>
        <fullName evidence="1">Uncharacterized protein</fullName>
    </submittedName>
</protein>
<dbReference type="AlphaFoldDB" id="A0A026VXF6"/>
<gene>
    <name evidence="1" type="ORF">X777_14220</name>
</gene>
<dbReference type="EMBL" id="KK107681">
    <property type="protein sequence ID" value="EZA48111.1"/>
    <property type="molecule type" value="Genomic_DNA"/>
</dbReference>
<accession>A0A026VXF6</accession>
<feature type="non-terminal residue" evidence="1">
    <location>
        <position position="1"/>
    </location>
</feature>
<proteinExistence type="predicted"/>
<sequence length="169" mass="18357">GDCAGGCKVATGSYPLLAVSSCPLPLTSTTRGRTTSLMESSFFSRKMFIGGLSWQTSPGMWQTRNSDHTSPTDKPRCTLAMAIFIVRTTQMTVVPGHPVYPFAFPRVDLPSEGTDGSAMVNVVLNMYAPVVAFARSTNTLIREHLVLLRLADLEQEAPCADTRTLERIS</sequence>
<evidence type="ECO:0000313" key="2">
    <source>
        <dbReference type="Proteomes" id="UP000053097"/>
    </source>
</evidence>
<keyword evidence="2" id="KW-1185">Reference proteome</keyword>
<evidence type="ECO:0000313" key="1">
    <source>
        <dbReference type="EMBL" id="EZA48111.1"/>
    </source>
</evidence>
<organism evidence="1 2">
    <name type="scientific">Ooceraea biroi</name>
    <name type="common">Clonal raider ant</name>
    <name type="synonym">Cerapachys biroi</name>
    <dbReference type="NCBI Taxonomy" id="2015173"/>
    <lineage>
        <taxon>Eukaryota</taxon>
        <taxon>Metazoa</taxon>
        <taxon>Ecdysozoa</taxon>
        <taxon>Arthropoda</taxon>
        <taxon>Hexapoda</taxon>
        <taxon>Insecta</taxon>
        <taxon>Pterygota</taxon>
        <taxon>Neoptera</taxon>
        <taxon>Endopterygota</taxon>
        <taxon>Hymenoptera</taxon>
        <taxon>Apocrita</taxon>
        <taxon>Aculeata</taxon>
        <taxon>Formicoidea</taxon>
        <taxon>Formicidae</taxon>
        <taxon>Dorylinae</taxon>
        <taxon>Ooceraea</taxon>
    </lineage>
</organism>